<comment type="caution">
    <text evidence="4">The sequence shown here is derived from an EMBL/GenBank/DDBJ whole genome shotgun (WGS) entry which is preliminary data.</text>
</comment>
<dbReference type="Proteomes" id="UP000037178">
    <property type="component" value="Unassembled WGS sequence"/>
</dbReference>
<dbReference type="GO" id="GO:0016747">
    <property type="term" value="F:acyltransferase activity, transferring groups other than amino-acyl groups"/>
    <property type="evidence" value="ECO:0007669"/>
    <property type="project" value="InterPro"/>
</dbReference>
<evidence type="ECO:0000256" key="2">
    <source>
        <dbReference type="ARBA" id="ARBA00023315"/>
    </source>
</evidence>
<dbReference type="Pfam" id="PF00583">
    <property type="entry name" value="Acetyltransf_1"/>
    <property type="match status" value="1"/>
</dbReference>
<keyword evidence="1" id="KW-0808">Transferase</keyword>
<dbReference type="InterPro" id="IPR016181">
    <property type="entry name" value="Acyl_CoA_acyltransferase"/>
</dbReference>
<name>A0A0J9E0E0_9RHOB</name>
<dbReference type="PATRIC" id="fig|1675527.3.peg.1442"/>
<proteinExistence type="predicted"/>
<dbReference type="OrthoDB" id="273614at2"/>
<protein>
    <recommendedName>
        <fullName evidence="3">N-acetyltransferase domain-containing protein</fullName>
    </recommendedName>
</protein>
<evidence type="ECO:0000313" key="4">
    <source>
        <dbReference type="EMBL" id="KMW56406.1"/>
    </source>
</evidence>
<dbReference type="PROSITE" id="PS51186">
    <property type="entry name" value="GNAT"/>
    <property type="match status" value="1"/>
</dbReference>
<dbReference type="Gene3D" id="3.40.630.30">
    <property type="match status" value="1"/>
</dbReference>
<keyword evidence="2" id="KW-0012">Acyltransferase</keyword>
<evidence type="ECO:0000259" key="3">
    <source>
        <dbReference type="PROSITE" id="PS51186"/>
    </source>
</evidence>
<reference evidence="4 5" key="1">
    <citation type="submission" date="2015-06" db="EMBL/GenBank/DDBJ databases">
        <title>Draft genome sequence of an Alphaproteobacteria species associated to the Mediterranean sponge Oscarella lobularis.</title>
        <authorList>
            <person name="Jourda C."/>
            <person name="Santini S."/>
            <person name="Claverie J.-M."/>
        </authorList>
    </citation>
    <scope>NUCLEOTIDE SEQUENCE [LARGE SCALE GENOMIC DNA]</scope>
    <source>
        <strain evidence="4">IGS</strain>
    </source>
</reference>
<evidence type="ECO:0000313" key="5">
    <source>
        <dbReference type="Proteomes" id="UP000037178"/>
    </source>
</evidence>
<dbReference type="PANTHER" id="PTHR43877">
    <property type="entry name" value="AMINOALKYLPHOSPHONATE N-ACETYLTRANSFERASE-RELATED-RELATED"/>
    <property type="match status" value="1"/>
</dbReference>
<dbReference type="CDD" id="cd04301">
    <property type="entry name" value="NAT_SF"/>
    <property type="match status" value="1"/>
</dbReference>
<dbReference type="SUPFAM" id="SSF55729">
    <property type="entry name" value="Acyl-CoA N-acyltransferases (Nat)"/>
    <property type="match status" value="1"/>
</dbReference>
<keyword evidence="5" id="KW-1185">Reference proteome</keyword>
<dbReference type="RefSeq" id="WP_152912408.1">
    <property type="nucleotide sequence ID" value="NZ_LFTY01000002.1"/>
</dbReference>
<sequence length="140" mass="15011">MSDAFLDVDVPQRLTANWAAMPGASWRVICGWGGARLLGFVALNLAAEGGAYVENLHVAPDQKGQGVGHGLMRRAAMVVSGAGIERLWLTVLADNHGARGFYGRIGGIEGAEKPQVMYGQAVRDLPVEWTGEGLRRLRLD</sequence>
<dbReference type="InterPro" id="IPR050832">
    <property type="entry name" value="Bact_Acetyltransf"/>
</dbReference>
<evidence type="ECO:0000256" key="1">
    <source>
        <dbReference type="ARBA" id="ARBA00022679"/>
    </source>
</evidence>
<accession>A0A0J9E0E0</accession>
<organism evidence="4 5">
    <name type="scientific">Candidatus Rhodobacter oscarellae</name>
    <dbReference type="NCBI Taxonomy" id="1675527"/>
    <lineage>
        <taxon>Bacteria</taxon>
        <taxon>Pseudomonadati</taxon>
        <taxon>Pseudomonadota</taxon>
        <taxon>Alphaproteobacteria</taxon>
        <taxon>Rhodobacterales</taxon>
        <taxon>Rhodobacter group</taxon>
        <taxon>Rhodobacter</taxon>
    </lineage>
</organism>
<dbReference type="EMBL" id="LFTY01000002">
    <property type="protein sequence ID" value="KMW56406.1"/>
    <property type="molecule type" value="Genomic_DNA"/>
</dbReference>
<gene>
    <name evidence="4" type="ORF">AIOL_001360</name>
</gene>
<feature type="domain" description="N-acetyltransferase" evidence="3">
    <location>
        <begin position="1"/>
        <end position="132"/>
    </location>
</feature>
<dbReference type="AlphaFoldDB" id="A0A0J9E0E0"/>
<dbReference type="STRING" id="1675527.AIOL_001360"/>
<dbReference type="InterPro" id="IPR000182">
    <property type="entry name" value="GNAT_dom"/>
</dbReference>